<keyword evidence="3" id="KW-1185">Reference proteome</keyword>
<evidence type="ECO:0000256" key="1">
    <source>
        <dbReference type="SAM" id="MobiDB-lite"/>
    </source>
</evidence>
<evidence type="ECO:0000313" key="2">
    <source>
        <dbReference type="EMBL" id="GKV52121.1"/>
    </source>
</evidence>
<accession>A0AAV5MTT6</accession>
<reference evidence="2 3" key="1">
    <citation type="journal article" date="2021" name="Commun. Biol.">
        <title>The genome of Shorea leprosula (Dipterocarpaceae) highlights the ecological relevance of drought in aseasonal tropical rainforests.</title>
        <authorList>
            <person name="Ng K.K.S."/>
            <person name="Kobayashi M.J."/>
            <person name="Fawcett J.A."/>
            <person name="Hatakeyama M."/>
            <person name="Paape T."/>
            <person name="Ng C.H."/>
            <person name="Ang C.C."/>
            <person name="Tnah L.H."/>
            <person name="Lee C.T."/>
            <person name="Nishiyama T."/>
            <person name="Sese J."/>
            <person name="O'Brien M.J."/>
            <person name="Copetti D."/>
            <person name="Mohd Noor M.I."/>
            <person name="Ong R.C."/>
            <person name="Putra M."/>
            <person name="Sireger I.Z."/>
            <person name="Indrioko S."/>
            <person name="Kosugi Y."/>
            <person name="Izuno A."/>
            <person name="Isagi Y."/>
            <person name="Lee S.L."/>
            <person name="Shimizu K.K."/>
        </authorList>
    </citation>
    <scope>NUCLEOTIDE SEQUENCE [LARGE SCALE GENOMIC DNA]</scope>
    <source>
        <strain evidence="2">214</strain>
    </source>
</reference>
<feature type="region of interest" description="Disordered" evidence="1">
    <location>
        <begin position="1"/>
        <end position="63"/>
    </location>
</feature>
<feature type="non-terminal residue" evidence="2">
    <location>
        <position position="1"/>
    </location>
</feature>
<feature type="compositionally biased region" description="Basic residues" evidence="1">
    <location>
        <begin position="51"/>
        <end position="63"/>
    </location>
</feature>
<dbReference type="EMBL" id="BPVZ01000612">
    <property type="protein sequence ID" value="GKV52121.1"/>
    <property type="molecule type" value="Genomic_DNA"/>
</dbReference>
<comment type="caution">
    <text evidence="2">The sequence shown here is derived from an EMBL/GenBank/DDBJ whole genome shotgun (WGS) entry which is preliminary data.</text>
</comment>
<gene>
    <name evidence="2" type="ORF">SLEP1_g58714</name>
</gene>
<dbReference type="AlphaFoldDB" id="A0AAV5MTT6"/>
<proteinExistence type="predicted"/>
<feature type="compositionally biased region" description="Basic residues" evidence="1">
    <location>
        <begin position="1"/>
        <end position="13"/>
    </location>
</feature>
<feature type="compositionally biased region" description="Polar residues" evidence="1">
    <location>
        <begin position="37"/>
        <end position="47"/>
    </location>
</feature>
<name>A0AAV5MTT6_9ROSI</name>
<sequence length="63" mass="7019">KSRQTRKGHRRKPNNPEGSSEGGAHAGSSMLKRLGSPATQASKTSEAQRFPIKKTPHRRRKQK</sequence>
<evidence type="ECO:0000313" key="3">
    <source>
        <dbReference type="Proteomes" id="UP001054252"/>
    </source>
</evidence>
<dbReference type="Proteomes" id="UP001054252">
    <property type="component" value="Unassembled WGS sequence"/>
</dbReference>
<protein>
    <submittedName>
        <fullName evidence="2">Uncharacterized protein</fullName>
    </submittedName>
</protein>
<organism evidence="2 3">
    <name type="scientific">Rubroshorea leprosula</name>
    <dbReference type="NCBI Taxonomy" id="152421"/>
    <lineage>
        <taxon>Eukaryota</taxon>
        <taxon>Viridiplantae</taxon>
        <taxon>Streptophyta</taxon>
        <taxon>Embryophyta</taxon>
        <taxon>Tracheophyta</taxon>
        <taxon>Spermatophyta</taxon>
        <taxon>Magnoliopsida</taxon>
        <taxon>eudicotyledons</taxon>
        <taxon>Gunneridae</taxon>
        <taxon>Pentapetalae</taxon>
        <taxon>rosids</taxon>
        <taxon>malvids</taxon>
        <taxon>Malvales</taxon>
        <taxon>Dipterocarpaceae</taxon>
        <taxon>Rubroshorea</taxon>
    </lineage>
</organism>